<dbReference type="InterPro" id="IPR006260">
    <property type="entry name" value="TonB/TolA_C"/>
</dbReference>
<dbReference type="GO" id="GO:0055085">
    <property type="term" value="P:transmembrane transport"/>
    <property type="evidence" value="ECO:0007669"/>
    <property type="project" value="InterPro"/>
</dbReference>
<accession>A0A2S9YSW1</accession>
<gene>
    <name evidence="7" type="ORF">ENSA7_21010</name>
</gene>
<dbReference type="Proteomes" id="UP000238823">
    <property type="component" value="Unassembled WGS sequence"/>
</dbReference>
<reference evidence="7 8" key="1">
    <citation type="submission" date="2018-03" db="EMBL/GenBank/DDBJ databases">
        <title>Draft Genome Sequences of the Obligatory Marine Myxobacteria Enhygromyxa salina SWB007.</title>
        <authorList>
            <person name="Poehlein A."/>
            <person name="Moghaddam J.A."/>
            <person name="Harms H."/>
            <person name="Alanjari M."/>
            <person name="Koenig G.M."/>
            <person name="Daniel R."/>
            <person name="Schaeberle T.F."/>
        </authorList>
    </citation>
    <scope>NUCLEOTIDE SEQUENCE [LARGE SCALE GENOMIC DNA]</scope>
    <source>
        <strain evidence="7 8">SWB007</strain>
    </source>
</reference>
<dbReference type="InterPro" id="IPR037682">
    <property type="entry name" value="TonB_C"/>
</dbReference>
<evidence type="ECO:0000256" key="2">
    <source>
        <dbReference type="ARBA" id="ARBA00022692"/>
    </source>
</evidence>
<keyword evidence="4" id="KW-0472">Membrane</keyword>
<dbReference type="AlphaFoldDB" id="A0A2S9YSW1"/>
<feature type="chain" id="PRO_5015698360" evidence="5">
    <location>
        <begin position="46"/>
        <end position="150"/>
    </location>
</feature>
<organism evidence="7 8">
    <name type="scientific">Enhygromyxa salina</name>
    <dbReference type="NCBI Taxonomy" id="215803"/>
    <lineage>
        <taxon>Bacteria</taxon>
        <taxon>Pseudomonadati</taxon>
        <taxon>Myxococcota</taxon>
        <taxon>Polyangia</taxon>
        <taxon>Nannocystales</taxon>
        <taxon>Nannocystaceae</taxon>
        <taxon>Enhygromyxa</taxon>
    </lineage>
</organism>
<dbReference type="NCBIfam" id="NF033768">
    <property type="entry name" value="myxo_SS_tail"/>
    <property type="match status" value="1"/>
</dbReference>
<dbReference type="OrthoDB" id="5377858at2"/>
<evidence type="ECO:0000256" key="5">
    <source>
        <dbReference type="SAM" id="SignalP"/>
    </source>
</evidence>
<keyword evidence="5" id="KW-0732">Signal</keyword>
<evidence type="ECO:0000256" key="1">
    <source>
        <dbReference type="ARBA" id="ARBA00004167"/>
    </source>
</evidence>
<dbReference type="SUPFAM" id="SSF74653">
    <property type="entry name" value="TolA/TonB C-terminal domain"/>
    <property type="match status" value="1"/>
</dbReference>
<feature type="domain" description="TonB C-terminal" evidence="6">
    <location>
        <begin position="87"/>
        <end position="143"/>
    </location>
</feature>
<evidence type="ECO:0000256" key="4">
    <source>
        <dbReference type="ARBA" id="ARBA00023136"/>
    </source>
</evidence>
<dbReference type="GO" id="GO:0016020">
    <property type="term" value="C:membrane"/>
    <property type="evidence" value="ECO:0007669"/>
    <property type="project" value="UniProtKB-SubCell"/>
</dbReference>
<comment type="subcellular location">
    <subcellularLocation>
        <location evidence="1">Membrane</location>
        <topology evidence="1">Single-pass membrane protein</topology>
    </subcellularLocation>
</comment>
<evidence type="ECO:0000259" key="6">
    <source>
        <dbReference type="Pfam" id="PF03544"/>
    </source>
</evidence>
<feature type="signal peptide" evidence="5">
    <location>
        <begin position="1"/>
        <end position="45"/>
    </location>
</feature>
<evidence type="ECO:0000256" key="3">
    <source>
        <dbReference type="ARBA" id="ARBA00022989"/>
    </source>
</evidence>
<name>A0A2S9YSW1_9BACT</name>
<comment type="caution">
    <text evidence="7">The sequence shown here is derived from an EMBL/GenBank/DDBJ whole genome shotgun (WGS) entry which is preliminary data.</text>
</comment>
<evidence type="ECO:0000313" key="7">
    <source>
        <dbReference type="EMBL" id="PRQ08129.1"/>
    </source>
</evidence>
<proteinExistence type="predicted"/>
<dbReference type="RefSeq" id="WP_106089111.1">
    <property type="nucleotide sequence ID" value="NZ_PVNL01000044.1"/>
</dbReference>
<dbReference type="EMBL" id="PVNL01000044">
    <property type="protein sequence ID" value="PRQ08129.1"/>
    <property type="molecule type" value="Genomic_DNA"/>
</dbReference>
<keyword evidence="2" id="KW-0812">Transmembrane</keyword>
<dbReference type="InterPro" id="IPR049806">
    <property type="entry name" value="MasK-like_C"/>
</dbReference>
<protein>
    <submittedName>
        <fullName evidence="7">Gram-negative bacterial tonB protein</fullName>
    </submittedName>
</protein>
<keyword evidence="3" id="KW-1133">Transmembrane helix</keyword>
<dbReference type="NCBIfam" id="TIGR01352">
    <property type="entry name" value="tonB_Cterm"/>
    <property type="match status" value="1"/>
</dbReference>
<sequence>MPLLTKSAPTFHSLDAQRVRARRKPAATLLAGLLAAIFMPSEADAANTEVQNATVEGGLDKSAVREVVRANIDQVRSCYNAELVDDATIEGSSVLAFVVRSDGSVTKAKVPESTMPPRFDRCMRRAVSTWSFPVAEAQTRVSYPFTMSPG</sequence>
<dbReference type="Gene3D" id="3.30.2420.10">
    <property type="entry name" value="TonB"/>
    <property type="match status" value="1"/>
</dbReference>
<dbReference type="Pfam" id="PF03544">
    <property type="entry name" value="TonB_C"/>
    <property type="match status" value="1"/>
</dbReference>
<evidence type="ECO:0000313" key="8">
    <source>
        <dbReference type="Proteomes" id="UP000238823"/>
    </source>
</evidence>